<name>A0A9D3T852_MEGAT</name>
<dbReference type="EMBL" id="JAFDVH010000014">
    <property type="protein sequence ID" value="KAG7464986.1"/>
    <property type="molecule type" value="Genomic_DNA"/>
</dbReference>
<dbReference type="InterPro" id="IPR028996">
    <property type="entry name" value="GM2-AP"/>
</dbReference>
<dbReference type="GO" id="GO:0006689">
    <property type="term" value="P:ganglioside catabolic process"/>
    <property type="evidence" value="ECO:0007669"/>
    <property type="project" value="InterPro"/>
</dbReference>
<dbReference type="PANTHER" id="PTHR17357">
    <property type="entry name" value="GM2 GANGLIOSIDE ACTIVATOR PROTEIN"/>
    <property type="match status" value="1"/>
</dbReference>
<feature type="domain" description="MD-2-related lipid-recognition" evidence="2">
    <location>
        <begin position="43"/>
        <end position="195"/>
    </location>
</feature>
<evidence type="ECO:0000259" key="2">
    <source>
        <dbReference type="SMART" id="SM00737"/>
    </source>
</evidence>
<dbReference type="Gene3D" id="2.70.220.10">
    <property type="entry name" value="Ganglioside GM2 activator"/>
    <property type="match status" value="1"/>
</dbReference>
<gene>
    <name evidence="3" type="ORF">MATL_G00171460</name>
</gene>
<keyword evidence="4" id="KW-1185">Reference proteome</keyword>
<evidence type="ECO:0000256" key="1">
    <source>
        <dbReference type="ARBA" id="ARBA00022729"/>
    </source>
</evidence>
<protein>
    <recommendedName>
        <fullName evidence="2">MD-2-related lipid-recognition domain-containing protein</fullName>
    </recommendedName>
</protein>
<proteinExistence type="predicted"/>
<sequence length="200" mass="21751">MFKMRNVIISLATLFIVNIFIQQGKCNFAFKRRAYTKILGFSWENCGKSGDPVVTKILEVSPDPISVPGDLNATAAASTAVELAAPLSLNVTLDKDVAGFWVKVPCVEQLGSCDYSDACELLDSLIPPGQDCPEPLHTYGIPCHCPFKAGEYSLPPSEFHIPDVDLPFWLTNGKYKVEGILGNKGQELGCLKVSFALHST</sequence>
<dbReference type="GO" id="GO:0005319">
    <property type="term" value="F:lipid transporter activity"/>
    <property type="evidence" value="ECO:0007669"/>
    <property type="project" value="TreeGrafter"/>
</dbReference>
<comment type="caution">
    <text evidence="3">The sequence shown here is derived from an EMBL/GenBank/DDBJ whole genome shotgun (WGS) entry which is preliminary data.</text>
</comment>
<dbReference type="AlphaFoldDB" id="A0A9D3T852"/>
<dbReference type="SMART" id="SM00737">
    <property type="entry name" value="ML"/>
    <property type="match status" value="1"/>
</dbReference>
<keyword evidence="1" id="KW-0732">Signal</keyword>
<dbReference type="GO" id="GO:0008047">
    <property type="term" value="F:enzyme activator activity"/>
    <property type="evidence" value="ECO:0007669"/>
    <property type="project" value="InterPro"/>
</dbReference>
<reference evidence="3" key="1">
    <citation type="submission" date="2021-01" db="EMBL/GenBank/DDBJ databases">
        <authorList>
            <person name="Zahm M."/>
            <person name="Roques C."/>
            <person name="Cabau C."/>
            <person name="Klopp C."/>
            <person name="Donnadieu C."/>
            <person name="Jouanno E."/>
            <person name="Lampietro C."/>
            <person name="Louis A."/>
            <person name="Herpin A."/>
            <person name="Echchiki A."/>
            <person name="Berthelot C."/>
            <person name="Parey E."/>
            <person name="Roest-Crollius H."/>
            <person name="Braasch I."/>
            <person name="Postlethwait J."/>
            <person name="Bobe J."/>
            <person name="Montfort J."/>
            <person name="Bouchez O."/>
            <person name="Begum T."/>
            <person name="Mejri S."/>
            <person name="Adams A."/>
            <person name="Chen W.-J."/>
            <person name="Guiguen Y."/>
        </authorList>
    </citation>
    <scope>NUCLEOTIDE SEQUENCE</scope>
    <source>
        <strain evidence="3">YG-15Mar2019-1</strain>
        <tissue evidence="3">Brain</tissue>
    </source>
</reference>
<dbReference type="PANTHER" id="PTHR17357:SF0">
    <property type="entry name" value="GANGLIOSIDE GM2 ACTIVATOR"/>
    <property type="match status" value="1"/>
</dbReference>
<dbReference type="InterPro" id="IPR003172">
    <property type="entry name" value="ML_dom"/>
</dbReference>
<dbReference type="Proteomes" id="UP001046870">
    <property type="component" value="Chromosome 14"/>
</dbReference>
<evidence type="ECO:0000313" key="3">
    <source>
        <dbReference type="EMBL" id="KAG7464986.1"/>
    </source>
</evidence>
<organism evidence="3 4">
    <name type="scientific">Megalops atlanticus</name>
    <name type="common">Tarpon</name>
    <name type="synonym">Clupea gigantea</name>
    <dbReference type="NCBI Taxonomy" id="7932"/>
    <lineage>
        <taxon>Eukaryota</taxon>
        <taxon>Metazoa</taxon>
        <taxon>Chordata</taxon>
        <taxon>Craniata</taxon>
        <taxon>Vertebrata</taxon>
        <taxon>Euteleostomi</taxon>
        <taxon>Actinopterygii</taxon>
        <taxon>Neopterygii</taxon>
        <taxon>Teleostei</taxon>
        <taxon>Elopiformes</taxon>
        <taxon>Megalopidae</taxon>
        <taxon>Megalops</taxon>
    </lineage>
</organism>
<dbReference type="OrthoDB" id="6409159at2759"/>
<dbReference type="Pfam" id="PF02221">
    <property type="entry name" value="E1_DerP2_DerF2"/>
    <property type="match status" value="1"/>
</dbReference>
<dbReference type="GO" id="GO:0009898">
    <property type="term" value="C:cytoplasmic side of plasma membrane"/>
    <property type="evidence" value="ECO:0007669"/>
    <property type="project" value="TreeGrafter"/>
</dbReference>
<dbReference type="SUPFAM" id="SSF63707">
    <property type="entry name" value="Ganglioside M2 (gm2) activator"/>
    <property type="match status" value="1"/>
</dbReference>
<dbReference type="InterPro" id="IPR036846">
    <property type="entry name" value="GM2-AP_sf"/>
</dbReference>
<evidence type="ECO:0000313" key="4">
    <source>
        <dbReference type="Proteomes" id="UP001046870"/>
    </source>
</evidence>
<accession>A0A9D3T852</accession>